<name>A0ABT3G9G7_9BACT</name>
<keyword evidence="1" id="KW-1133">Transmembrane helix</keyword>
<feature type="transmembrane region" description="Helical" evidence="1">
    <location>
        <begin position="102"/>
        <end position="120"/>
    </location>
</feature>
<evidence type="ECO:0000313" key="3">
    <source>
        <dbReference type="EMBL" id="MCW1916141.1"/>
    </source>
</evidence>
<dbReference type="Proteomes" id="UP001165653">
    <property type="component" value="Unassembled WGS sequence"/>
</dbReference>
<feature type="transmembrane region" description="Helical" evidence="1">
    <location>
        <begin position="301"/>
        <end position="319"/>
    </location>
</feature>
<feature type="transmembrane region" description="Helical" evidence="1">
    <location>
        <begin position="21"/>
        <end position="44"/>
    </location>
</feature>
<feature type="transmembrane region" description="Helical" evidence="1">
    <location>
        <begin position="343"/>
        <end position="364"/>
    </location>
</feature>
<dbReference type="InterPro" id="IPR032176">
    <property type="entry name" value="DUF5009"/>
</dbReference>
<dbReference type="PANTHER" id="PTHR31061:SF24">
    <property type="entry name" value="LD22376P"/>
    <property type="match status" value="1"/>
</dbReference>
<reference evidence="3" key="1">
    <citation type="submission" date="2022-10" db="EMBL/GenBank/DDBJ databases">
        <title>Luteolibacter sp. GHJ8, whole genome shotgun sequencing project.</title>
        <authorList>
            <person name="Zhao G."/>
            <person name="Shen L."/>
        </authorList>
    </citation>
    <scope>NUCLEOTIDE SEQUENCE</scope>
    <source>
        <strain evidence="3">GHJ8</strain>
    </source>
</reference>
<protein>
    <submittedName>
        <fullName evidence="3">DUF5009 domain-containing protein</fullName>
    </submittedName>
</protein>
<keyword evidence="1" id="KW-0812">Transmembrane</keyword>
<organism evidence="3 4">
    <name type="scientific">Luteolibacter rhizosphaerae</name>
    <dbReference type="NCBI Taxonomy" id="2989719"/>
    <lineage>
        <taxon>Bacteria</taxon>
        <taxon>Pseudomonadati</taxon>
        <taxon>Verrucomicrobiota</taxon>
        <taxon>Verrucomicrobiia</taxon>
        <taxon>Verrucomicrobiales</taxon>
        <taxon>Verrucomicrobiaceae</taxon>
        <taxon>Luteolibacter</taxon>
    </lineage>
</organism>
<keyword evidence="4" id="KW-1185">Reference proteome</keyword>
<evidence type="ECO:0000313" key="4">
    <source>
        <dbReference type="Proteomes" id="UP001165653"/>
    </source>
</evidence>
<dbReference type="RefSeq" id="WP_264515710.1">
    <property type="nucleotide sequence ID" value="NZ_JAPDDR010000013.1"/>
</dbReference>
<dbReference type="EMBL" id="JAPDDR010000013">
    <property type="protein sequence ID" value="MCW1916141.1"/>
    <property type="molecule type" value="Genomic_DNA"/>
</dbReference>
<feature type="transmembrane region" description="Helical" evidence="1">
    <location>
        <begin position="64"/>
        <end position="81"/>
    </location>
</feature>
<feature type="transmembrane region" description="Helical" evidence="1">
    <location>
        <begin position="275"/>
        <end position="294"/>
    </location>
</feature>
<evidence type="ECO:0000256" key="1">
    <source>
        <dbReference type="SAM" id="Phobius"/>
    </source>
</evidence>
<accession>A0ABT3G9G7</accession>
<sequence length="372" mass="41311">MADSRATAPRLRSLDALRGFDMLWIIGLSEFFIQLAEITKIGWLQTWAVQMDHVAWEGIRIHDLIFPLFMFASGISIPYALKPKLEAGVSRASLLRTVIRRVIILIVLGILYNGGLKLVGYSEQRFASVLGQIGIAYGVAATVFLFTRSWKGRTAWCLGILIAIAVLQLLVPVPGHGAGVLTPAGSINAWFDQRFLPGRPHEWAPYDPEGVLSVISACALTLGGLLVGDYVRSWEKPSLTAASRILIAGTAVFFLGWIAWHLGYPPIKKIWTSSFNLLAGGICTWLFVVFYLLVDFRPQPNWSFFLQVVGMNSITIYLLERVVPFADISGFFLGGLASKSGHWGPLLITTGILLIEWLVLYFLWKKKTFLKV</sequence>
<keyword evidence="1" id="KW-0472">Membrane</keyword>
<dbReference type="PANTHER" id="PTHR31061">
    <property type="entry name" value="LD22376P"/>
    <property type="match status" value="1"/>
</dbReference>
<evidence type="ECO:0000259" key="2">
    <source>
        <dbReference type="Pfam" id="PF16401"/>
    </source>
</evidence>
<feature type="domain" description="DUF5009" evidence="2">
    <location>
        <begin position="12"/>
        <end position="169"/>
    </location>
</feature>
<feature type="transmembrane region" description="Helical" evidence="1">
    <location>
        <begin position="243"/>
        <end position="263"/>
    </location>
</feature>
<feature type="transmembrane region" description="Helical" evidence="1">
    <location>
        <begin position="210"/>
        <end position="231"/>
    </location>
</feature>
<feature type="transmembrane region" description="Helical" evidence="1">
    <location>
        <begin position="154"/>
        <end position="171"/>
    </location>
</feature>
<comment type="caution">
    <text evidence="3">The sequence shown here is derived from an EMBL/GenBank/DDBJ whole genome shotgun (WGS) entry which is preliminary data.</text>
</comment>
<proteinExistence type="predicted"/>
<feature type="transmembrane region" description="Helical" evidence="1">
    <location>
        <begin position="126"/>
        <end position="147"/>
    </location>
</feature>
<dbReference type="Pfam" id="PF16401">
    <property type="entry name" value="DUF5009"/>
    <property type="match status" value="1"/>
</dbReference>
<gene>
    <name evidence="3" type="ORF">OJ996_21305</name>
</gene>